<protein>
    <submittedName>
        <fullName evidence="1">Uncharacterized protein</fullName>
    </submittedName>
</protein>
<gene>
    <name evidence="1" type="ORF">METZ01_LOCUS169425</name>
</gene>
<sequence>MDTQLIESYHAQMMRNFIEYWLKQVPSHRISMERGMGGHRLTFTLPDSFAERLTFPKNSPIQTIKKTTTYRDEYGSTSADRERTLERQIECDELREAAKKDEEDGFLSVEEMNKVIKDIEKDKDGDGYIPA</sequence>
<evidence type="ECO:0000313" key="1">
    <source>
        <dbReference type="EMBL" id="SVB16571.1"/>
    </source>
</evidence>
<reference evidence="1" key="1">
    <citation type="submission" date="2018-05" db="EMBL/GenBank/DDBJ databases">
        <authorList>
            <person name="Lanie J.A."/>
            <person name="Ng W.-L."/>
            <person name="Kazmierczak K.M."/>
            <person name="Andrzejewski T.M."/>
            <person name="Davidsen T.M."/>
            <person name="Wayne K.J."/>
            <person name="Tettelin H."/>
            <person name="Glass J.I."/>
            <person name="Rusch D."/>
            <person name="Podicherti R."/>
            <person name="Tsui H.-C.T."/>
            <person name="Winkler M.E."/>
        </authorList>
    </citation>
    <scope>NUCLEOTIDE SEQUENCE</scope>
</reference>
<dbReference type="AlphaFoldDB" id="A0A382BST1"/>
<proteinExistence type="predicted"/>
<organism evidence="1">
    <name type="scientific">marine metagenome</name>
    <dbReference type="NCBI Taxonomy" id="408172"/>
    <lineage>
        <taxon>unclassified sequences</taxon>
        <taxon>metagenomes</taxon>
        <taxon>ecological metagenomes</taxon>
    </lineage>
</organism>
<dbReference type="EMBL" id="UINC01031087">
    <property type="protein sequence ID" value="SVB16571.1"/>
    <property type="molecule type" value="Genomic_DNA"/>
</dbReference>
<name>A0A382BST1_9ZZZZ</name>
<accession>A0A382BST1</accession>